<reference evidence="3" key="1">
    <citation type="submission" date="2024-07" db="EMBL/GenBank/DDBJ databases">
        <title>Complete genome sequence of Verrucomicrobiaceae bacterium NT6N.</title>
        <authorList>
            <person name="Huang C."/>
            <person name="Takami H."/>
            <person name="Hamasaki K."/>
        </authorList>
    </citation>
    <scope>NUCLEOTIDE SEQUENCE</scope>
    <source>
        <strain evidence="3">NT6N</strain>
    </source>
</reference>
<organism evidence="3">
    <name type="scientific">Oceaniferula spumae</name>
    <dbReference type="NCBI Taxonomy" id="2979115"/>
    <lineage>
        <taxon>Bacteria</taxon>
        <taxon>Pseudomonadati</taxon>
        <taxon>Verrucomicrobiota</taxon>
        <taxon>Verrucomicrobiia</taxon>
        <taxon>Verrucomicrobiales</taxon>
        <taxon>Verrucomicrobiaceae</taxon>
        <taxon>Oceaniferula</taxon>
    </lineage>
</organism>
<dbReference type="AlphaFoldDB" id="A0AAT9FNC4"/>
<gene>
    <name evidence="3" type="ORF">NT6N_25070</name>
</gene>
<protein>
    <submittedName>
        <fullName evidence="3">Uncharacterized protein</fullName>
    </submittedName>
</protein>
<feature type="region of interest" description="Disordered" evidence="1">
    <location>
        <begin position="40"/>
        <end position="81"/>
    </location>
</feature>
<dbReference type="PROSITE" id="PS51257">
    <property type="entry name" value="PROKAR_LIPOPROTEIN"/>
    <property type="match status" value="1"/>
</dbReference>
<dbReference type="EMBL" id="AP026866">
    <property type="protein sequence ID" value="BDS07467.1"/>
    <property type="molecule type" value="Genomic_DNA"/>
</dbReference>
<evidence type="ECO:0000256" key="1">
    <source>
        <dbReference type="SAM" id="MobiDB-lite"/>
    </source>
</evidence>
<feature type="chain" id="PRO_5043322256" evidence="2">
    <location>
        <begin position="18"/>
        <end position="107"/>
    </location>
</feature>
<feature type="signal peptide" evidence="2">
    <location>
        <begin position="1"/>
        <end position="17"/>
    </location>
</feature>
<proteinExistence type="predicted"/>
<sequence length="107" mass="11576">MKTTLVTTITVAAAAMLCSCDTSTVGTLQPRTSVEAVERTGQDIRPNNNHGQHVAGHNAVRYSNPRRGIRPGSRVAEAPARDPRLDLLDRIRLAEEGRAAEIVEVGY</sequence>
<evidence type="ECO:0000313" key="3">
    <source>
        <dbReference type="EMBL" id="BDS07467.1"/>
    </source>
</evidence>
<name>A0AAT9FNC4_9BACT</name>
<accession>A0AAT9FNC4</accession>
<dbReference type="KEGG" id="osu:NT6N_25070"/>
<keyword evidence="2" id="KW-0732">Signal</keyword>
<evidence type="ECO:0000256" key="2">
    <source>
        <dbReference type="SAM" id="SignalP"/>
    </source>
</evidence>